<evidence type="ECO:0000256" key="1">
    <source>
        <dbReference type="SAM" id="MobiDB-lite"/>
    </source>
</evidence>
<feature type="domain" description="Domain of unknown function at the cortex 1" evidence="3">
    <location>
        <begin position="56"/>
        <end position="325"/>
    </location>
</feature>
<reference evidence="4 5" key="1">
    <citation type="journal article" date="2005" name="Science">
        <title>The genome of the basidiomycetous yeast and human pathogen Cryptococcus neoformans.</title>
        <authorList>
            <person name="Loftus B.J."/>
            <person name="Fung E."/>
            <person name="Roncaglia P."/>
            <person name="Rowley D."/>
            <person name="Amedeo P."/>
            <person name="Bruno D."/>
            <person name="Vamathevan J."/>
            <person name="Miranda M."/>
            <person name="Anderson I.J."/>
            <person name="Fraser J.A."/>
            <person name="Allen J.E."/>
            <person name="Bosdet I.E."/>
            <person name="Brent M.R."/>
            <person name="Chiu R."/>
            <person name="Doering T.L."/>
            <person name="Donlin M.J."/>
            <person name="D'Souza C.A."/>
            <person name="Fox D.S."/>
            <person name="Grinberg V."/>
            <person name="Fu J."/>
            <person name="Fukushima M."/>
            <person name="Haas B.J."/>
            <person name="Huang J.C."/>
            <person name="Janbon G."/>
            <person name="Jones S.J."/>
            <person name="Koo H.L."/>
            <person name="Krzywinski M.I."/>
            <person name="Kwon-Chung J.K."/>
            <person name="Lengeler K.B."/>
            <person name="Maiti R."/>
            <person name="Marra M.A."/>
            <person name="Marra R.E."/>
            <person name="Mathewson C.A."/>
            <person name="Mitchell T.G."/>
            <person name="Pertea M."/>
            <person name="Riggs F.R."/>
            <person name="Salzberg S.L."/>
            <person name="Schein J.E."/>
            <person name="Shvartsbeyn A."/>
            <person name="Shin H."/>
            <person name="Shumway M."/>
            <person name="Specht C.A."/>
            <person name="Suh B.B."/>
            <person name="Tenney A."/>
            <person name="Utterback T.R."/>
            <person name="Wickes B.L."/>
            <person name="Wortman J.R."/>
            <person name="Wye N.H."/>
            <person name="Kronstad J.W."/>
            <person name="Lodge J.K."/>
            <person name="Heitman J."/>
            <person name="Davis R.W."/>
            <person name="Fraser C.M."/>
            <person name="Hyman R.W."/>
        </authorList>
    </citation>
    <scope>NUCLEOTIDE SEQUENCE [LARGE SCALE GENOMIC DNA]</scope>
    <source>
        <strain evidence="5">JEC21 / ATCC MYA-565</strain>
    </source>
</reference>
<dbReference type="Pfam" id="PF08588">
    <property type="entry name" value="Duc1"/>
    <property type="match status" value="1"/>
</dbReference>
<evidence type="ECO:0000259" key="3">
    <source>
        <dbReference type="Pfam" id="PF08588"/>
    </source>
</evidence>
<gene>
    <name evidence="4" type="ordered locus">CNI00680</name>
</gene>
<dbReference type="RefSeq" id="XP_572758.2">
    <property type="nucleotide sequence ID" value="XM_572758.2"/>
</dbReference>
<sequence>MPTNDGRVCGRRVRKHFHYVIIPLHALCCLFIVPCPIYFLDRSYTYIALTTMAPKLRVLVSSSSGYPPKAPIPVNSPAPTPISTPGFEGNVWVFVKDYAGDHKEGDGSEYFGKDGRGGMTYGIVVKGKFLEDLTADEVMFGNTFEKPIKDSLPWGTSVATKFMYFIDPTLELDIYADKPWALSPALATMNYLSLEDGSKVGKDLVVKEDSLEFIKSKAKDEGIAVPTPREGDEKTEINARRKWLADKKNREKIKLGKDVVVGMEFANGLLDFNTLSAALPPPFNAQFPLVKYWDGQPVTYVCQRKAPKGQSPVGQDVFWSVAFEIIDEDLKNELEKRGAKGAAGEKGTKDDREEEQGKEKGKGNGNNENEKVSDDVD</sequence>
<keyword evidence="2" id="KW-1133">Transmembrane helix</keyword>
<feature type="transmembrane region" description="Helical" evidence="2">
    <location>
        <begin position="20"/>
        <end position="40"/>
    </location>
</feature>
<dbReference type="KEGG" id="cne:CNI00680"/>
<evidence type="ECO:0000313" key="4">
    <source>
        <dbReference type="EMBL" id="AAW45451.2"/>
    </source>
</evidence>
<dbReference type="eggNOG" id="ENOG502RXNE">
    <property type="taxonomic scope" value="Eukaryota"/>
</dbReference>
<keyword evidence="2" id="KW-0812">Transmembrane</keyword>
<keyword evidence="5" id="KW-1185">Reference proteome</keyword>
<dbReference type="VEuPathDB" id="FungiDB:CNI00680"/>
<dbReference type="Proteomes" id="UP000002149">
    <property type="component" value="Chromosome 9"/>
</dbReference>
<feature type="compositionally biased region" description="Basic and acidic residues" evidence="1">
    <location>
        <begin position="346"/>
        <end position="377"/>
    </location>
</feature>
<dbReference type="AlphaFoldDB" id="Q5KC12"/>
<evidence type="ECO:0000256" key="2">
    <source>
        <dbReference type="SAM" id="Phobius"/>
    </source>
</evidence>
<dbReference type="OrthoDB" id="2119945at2759"/>
<organism evidence="4 5">
    <name type="scientific">Cryptococcus deneoformans (strain JEC21 / ATCC MYA-565)</name>
    <name type="common">Cryptococcus neoformans var. neoformans serotype D</name>
    <dbReference type="NCBI Taxonomy" id="214684"/>
    <lineage>
        <taxon>Eukaryota</taxon>
        <taxon>Fungi</taxon>
        <taxon>Dikarya</taxon>
        <taxon>Basidiomycota</taxon>
        <taxon>Agaricomycotina</taxon>
        <taxon>Tremellomycetes</taxon>
        <taxon>Tremellales</taxon>
        <taxon>Cryptococcaceae</taxon>
        <taxon>Cryptococcus</taxon>
        <taxon>Cryptococcus neoformans species complex</taxon>
    </lineage>
</organism>
<feature type="region of interest" description="Disordered" evidence="1">
    <location>
        <begin position="334"/>
        <end position="377"/>
    </location>
</feature>
<dbReference type="InterPro" id="IPR013897">
    <property type="entry name" value="Duc1"/>
</dbReference>
<dbReference type="PANTHER" id="PTHR34826:SF2">
    <property type="entry name" value="UPF0590 PROTEIN C409.17C"/>
    <property type="match status" value="1"/>
</dbReference>
<dbReference type="PaxDb" id="214684-Q5KC12"/>
<dbReference type="PANTHER" id="PTHR34826">
    <property type="entry name" value="UPF0590 PROTEIN C409.17C"/>
    <property type="match status" value="1"/>
</dbReference>
<dbReference type="EMBL" id="AE017349">
    <property type="protein sequence ID" value="AAW45451.2"/>
    <property type="molecule type" value="Genomic_DNA"/>
</dbReference>
<dbReference type="InParanoid" id="Q5KC12"/>
<keyword evidence="2" id="KW-0472">Membrane</keyword>
<proteinExistence type="predicted"/>
<evidence type="ECO:0000313" key="5">
    <source>
        <dbReference type="Proteomes" id="UP000002149"/>
    </source>
</evidence>
<accession>Q5KC12</accession>
<dbReference type="GeneID" id="3259399"/>
<dbReference type="HOGENOM" id="CLU_047849_1_1_1"/>
<name>Q5KC12_CRYD1</name>
<protein>
    <recommendedName>
        <fullName evidence="3">Domain of unknown function at the cortex 1 domain-containing protein</fullName>
    </recommendedName>
</protein>